<dbReference type="SUPFAM" id="SSF48163">
    <property type="entry name" value="An anticodon-binding domain of class I aminoacyl-tRNA synthetases"/>
    <property type="match status" value="1"/>
</dbReference>
<comment type="function">
    <text evidence="11">Catalyzes the attachment of glutamate to tRNA(Glu) in a two-step reaction: glutamate is first activated by ATP to form Glu-AMP and then transferred to the acceptor end of tRNA(Glu).</text>
</comment>
<dbReference type="FunFam" id="3.40.50.620:FF:000007">
    <property type="entry name" value="Glutamate--tRNA ligase"/>
    <property type="match status" value="1"/>
</dbReference>
<evidence type="ECO:0000256" key="9">
    <source>
        <dbReference type="ARBA" id="ARBA00023146"/>
    </source>
</evidence>
<dbReference type="InterPro" id="IPR014729">
    <property type="entry name" value="Rossmann-like_a/b/a_fold"/>
</dbReference>
<reference evidence="14" key="2">
    <citation type="journal article" date="2021" name="PeerJ">
        <title>Extensive microbial diversity within the chicken gut microbiome revealed by metagenomics and culture.</title>
        <authorList>
            <person name="Gilroy R."/>
            <person name="Ravi A."/>
            <person name="Getino M."/>
            <person name="Pursley I."/>
            <person name="Horton D.L."/>
            <person name="Alikhan N.F."/>
            <person name="Baker D."/>
            <person name="Gharbi K."/>
            <person name="Hall N."/>
            <person name="Watson M."/>
            <person name="Adriaenssens E.M."/>
            <person name="Foster-Nyarko E."/>
            <person name="Jarju S."/>
            <person name="Secka A."/>
            <person name="Antonio M."/>
            <person name="Oren A."/>
            <person name="Chaudhuri R.R."/>
            <person name="La Ragione R."/>
            <person name="Hildebrand F."/>
            <person name="Pallen M.J."/>
        </authorList>
    </citation>
    <scope>NUCLEOTIDE SEQUENCE</scope>
    <source>
        <strain evidence="14">14508</strain>
    </source>
</reference>
<evidence type="ECO:0000256" key="4">
    <source>
        <dbReference type="ARBA" id="ARBA00022490"/>
    </source>
</evidence>
<evidence type="ECO:0000313" key="15">
    <source>
        <dbReference type="Proteomes" id="UP000886893"/>
    </source>
</evidence>
<dbReference type="GO" id="GO:0008270">
    <property type="term" value="F:zinc ion binding"/>
    <property type="evidence" value="ECO:0007669"/>
    <property type="project" value="UniProtKB-UniRule"/>
</dbReference>
<dbReference type="InterPro" id="IPR020058">
    <property type="entry name" value="Glu/Gln-tRNA-synth_Ib_cat-dom"/>
</dbReference>
<evidence type="ECO:0000256" key="6">
    <source>
        <dbReference type="ARBA" id="ARBA00022741"/>
    </source>
</evidence>
<comment type="subcellular location">
    <subcellularLocation>
        <location evidence="1 11">Cytoplasm</location>
    </subcellularLocation>
</comment>
<dbReference type="GO" id="GO:0000049">
    <property type="term" value="F:tRNA binding"/>
    <property type="evidence" value="ECO:0007669"/>
    <property type="project" value="InterPro"/>
</dbReference>
<comment type="subunit">
    <text evidence="3 11">Monomer.</text>
</comment>
<comment type="caution">
    <text evidence="14">The sequence shown here is derived from an EMBL/GenBank/DDBJ whole genome shotgun (WGS) entry which is preliminary data.</text>
</comment>
<accession>A0A9D1G939</accession>
<feature type="binding site" evidence="11">
    <location>
        <position position="110"/>
    </location>
    <ligand>
        <name>Zn(2+)</name>
        <dbReference type="ChEBI" id="CHEBI:29105"/>
    </ligand>
</feature>
<evidence type="ECO:0000259" key="12">
    <source>
        <dbReference type="Pfam" id="PF00749"/>
    </source>
</evidence>
<dbReference type="InterPro" id="IPR020751">
    <property type="entry name" value="aa-tRNA-synth_I_codon-bd_sub2"/>
</dbReference>
<dbReference type="Pfam" id="PF19269">
    <property type="entry name" value="Anticodon_2"/>
    <property type="match status" value="1"/>
</dbReference>
<feature type="short sequence motif" description="'HIGH' region" evidence="11">
    <location>
        <begin position="10"/>
        <end position="20"/>
    </location>
</feature>
<evidence type="ECO:0000256" key="7">
    <source>
        <dbReference type="ARBA" id="ARBA00022840"/>
    </source>
</evidence>
<organism evidence="14 15">
    <name type="scientific">Candidatus Caccosoma faecigallinarum</name>
    <dbReference type="NCBI Taxonomy" id="2840720"/>
    <lineage>
        <taxon>Bacteria</taxon>
        <taxon>Bacillati</taxon>
        <taxon>Bacillota</taxon>
        <taxon>Bacillota incertae sedis</taxon>
        <taxon>Candidatus Caccosoma</taxon>
    </lineage>
</organism>
<feature type="domain" description="Glutamyl/glutaminyl-tRNA synthetase class Ib catalytic" evidence="12">
    <location>
        <begin position="3"/>
        <end position="323"/>
    </location>
</feature>
<dbReference type="PRINTS" id="PR00987">
    <property type="entry name" value="TRNASYNTHGLU"/>
</dbReference>
<evidence type="ECO:0000256" key="11">
    <source>
        <dbReference type="HAMAP-Rule" id="MF_00022"/>
    </source>
</evidence>
<keyword evidence="8 11" id="KW-0648">Protein biosynthesis</keyword>
<protein>
    <recommendedName>
        <fullName evidence="11">Glutamate--tRNA ligase</fullName>
        <ecNumber evidence="11">6.1.1.17</ecNumber>
    </recommendedName>
    <alternativeName>
        <fullName evidence="11">Glutamyl-tRNA synthetase</fullName>
        <shortName evidence="11">GluRS</shortName>
    </alternativeName>
</protein>
<gene>
    <name evidence="11" type="primary">gltX</name>
    <name evidence="14" type="ORF">IAD04_05555</name>
</gene>
<evidence type="ECO:0000256" key="5">
    <source>
        <dbReference type="ARBA" id="ARBA00022598"/>
    </source>
</evidence>
<dbReference type="InterPro" id="IPR000924">
    <property type="entry name" value="Glu/Gln-tRNA-synth"/>
</dbReference>
<dbReference type="PANTHER" id="PTHR43311:SF2">
    <property type="entry name" value="GLUTAMATE--TRNA LIGASE, MITOCHONDRIAL-RELATED"/>
    <property type="match status" value="1"/>
</dbReference>
<evidence type="ECO:0000256" key="3">
    <source>
        <dbReference type="ARBA" id="ARBA00011245"/>
    </source>
</evidence>
<proteinExistence type="inferred from homology"/>
<dbReference type="Gene3D" id="3.40.50.620">
    <property type="entry name" value="HUPs"/>
    <property type="match status" value="1"/>
</dbReference>
<dbReference type="Proteomes" id="UP000886893">
    <property type="component" value="Unassembled WGS sequence"/>
</dbReference>
<dbReference type="InterPro" id="IPR008925">
    <property type="entry name" value="aa_tRNA-synth_I_cd-bd_sf"/>
</dbReference>
<keyword evidence="6 11" id="KW-0547">Nucleotide-binding</keyword>
<dbReference type="InterPro" id="IPR049940">
    <property type="entry name" value="GluQ/Sye"/>
</dbReference>
<evidence type="ECO:0000256" key="8">
    <source>
        <dbReference type="ARBA" id="ARBA00022917"/>
    </source>
</evidence>
<dbReference type="InterPro" id="IPR004527">
    <property type="entry name" value="Glu-tRNA-ligase_bac/mito"/>
</dbReference>
<keyword evidence="4 11" id="KW-0963">Cytoplasm</keyword>
<keyword evidence="9 11" id="KW-0030">Aminoacyl-tRNA synthetase</keyword>
<dbReference type="GO" id="GO:0004818">
    <property type="term" value="F:glutamate-tRNA ligase activity"/>
    <property type="evidence" value="ECO:0007669"/>
    <property type="project" value="UniProtKB-UniRule"/>
</dbReference>
<dbReference type="EMBL" id="DVKI01000175">
    <property type="protein sequence ID" value="HIT17819.1"/>
    <property type="molecule type" value="Genomic_DNA"/>
</dbReference>
<dbReference type="InterPro" id="IPR001412">
    <property type="entry name" value="aa-tRNA-synth_I_CS"/>
</dbReference>
<dbReference type="PROSITE" id="PS00178">
    <property type="entry name" value="AA_TRNA_LIGASE_I"/>
    <property type="match status" value="1"/>
</dbReference>
<feature type="domain" description="Aminoacyl-tRNA synthetase class I anticodon-binding" evidence="13">
    <location>
        <begin position="337"/>
        <end position="481"/>
    </location>
</feature>
<evidence type="ECO:0000256" key="1">
    <source>
        <dbReference type="ARBA" id="ARBA00004496"/>
    </source>
</evidence>
<dbReference type="GO" id="GO:0005829">
    <property type="term" value="C:cytosol"/>
    <property type="evidence" value="ECO:0007669"/>
    <property type="project" value="TreeGrafter"/>
</dbReference>
<feature type="binding site" evidence="11">
    <location>
        <position position="108"/>
    </location>
    <ligand>
        <name>Zn(2+)</name>
        <dbReference type="ChEBI" id="CHEBI:29105"/>
    </ligand>
</feature>
<keyword evidence="5 11" id="KW-0436">Ligase</keyword>
<comment type="cofactor">
    <cofactor evidence="11">
        <name>Zn(2+)</name>
        <dbReference type="ChEBI" id="CHEBI:29105"/>
    </cofactor>
    <text evidence="11">Binds 1 zinc ion per subunit.</text>
</comment>
<dbReference type="InterPro" id="IPR033910">
    <property type="entry name" value="GluRS_core"/>
</dbReference>
<evidence type="ECO:0000313" key="14">
    <source>
        <dbReference type="EMBL" id="HIT17819.1"/>
    </source>
</evidence>
<dbReference type="GO" id="GO:0005524">
    <property type="term" value="F:ATP binding"/>
    <property type="evidence" value="ECO:0007669"/>
    <property type="project" value="UniProtKB-UniRule"/>
</dbReference>
<dbReference type="PANTHER" id="PTHR43311">
    <property type="entry name" value="GLUTAMATE--TRNA LIGASE"/>
    <property type="match status" value="1"/>
</dbReference>
<feature type="binding site" evidence="11">
    <location>
        <position position="135"/>
    </location>
    <ligand>
        <name>Zn(2+)</name>
        <dbReference type="ChEBI" id="CHEBI:29105"/>
    </ligand>
</feature>
<feature type="short sequence motif" description="'KMSKS' region" evidence="11">
    <location>
        <begin position="252"/>
        <end position="256"/>
    </location>
</feature>
<dbReference type="NCBIfam" id="TIGR00464">
    <property type="entry name" value="gltX_bact"/>
    <property type="match status" value="1"/>
</dbReference>
<name>A0A9D1G939_9FIRM</name>
<dbReference type="SUPFAM" id="SSF52374">
    <property type="entry name" value="Nucleotidylyl transferase"/>
    <property type="match status" value="1"/>
</dbReference>
<comment type="similarity">
    <text evidence="2 11">Belongs to the class-I aminoacyl-tRNA synthetase family. Glutamate--tRNA ligase type 1 subfamily.</text>
</comment>
<keyword evidence="11" id="KW-0862">Zinc</keyword>
<feature type="binding site" evidence="11">
    <location>
        <position position="137"/>
    </location>
    <ligand>
        <name>Zn(2+)</name>
        <dbReference type="ChEBI" id="CHEBI:29105"/>
    </ligand>
</feature>
<dbReference type="InterPro" id="IPR045462">
    <property type="entry name" value="aa-tRNA-synth_I_cd-bd"/>
</dbReference>
<dbReference type="HAMAP" id="MF_00022">
    <property type="entry name" value="Glu_tRNA_synth_type1"/>
    <property type="match status" value="1"/>
</dbReference>
<sequence length="484" mass="56602">MEKVRVRYAPSPTGHLHIGNARTALFNYLFAKHYHGDFILRIEDTDVARNVEGGEESQLKYLTWLGIIPDESPQHPNPKYAPYRQMERLDIYKKYTDWLLEHGYAYKCFCTAEELEVEHEKQEKAGLAPRYNRKCLHLSKEEIEQKEKAGIPYTIRLKVPENEIYEFEDMIRGHVSFESKDIGDWVLVKANGIPTYNYAVVIDDHTMDITHVFRGEEHLSNTPKQIMLYRIFGWKAPQFGHMTLIVNENHKKLSKRDANVLQFMSQYEELGYLPQAMFNFMALLGWSPEGEREIFSKEELIEVFREKRLSKSPSMFDQAKLAWVNNRYIKELPLPDLIQLCLPHLQKHYDLSNKSKEWIEKLIATYQEQLSYGAEIVPLVSLFFTKELQIDQEGMEFLKSDDSIKNTLNTFLNYLKDLETFTKDEIFMCIKETQKTAKVKGKLLYMPIRIATTGIMHGPDLAISLELLGKDTVLDRLNQTIQKI</sequence>
<evidence type="ECO:0000259" key="13">
    <source>
        <dbReference type="Pfam" id="PF19269"/>
    </source>
</evidence>
<dbReference type="Pfam" id="PF00749">
    <property type="entry name" value="tRNA-synt_1c"/>
    <property type="match status" value="1"/>
</dbReference>
<dbReference type="GO" id="GO:0006424">
    <property type="term" value="P:glutamyl-tRNA aminoacylation"/>
    <property type="evidence" value="ECO:0007669"/>
    <property type="project" value="UniProtKB-UniRule"/>
</dbReference>
<evidence type="ECO:0000256" key="10">
    <source>
        <dbReference type="ARBA" id="ARBA00048351"/>
    </source>
</evidence>
<keyword evidence="11" id="KW-0479">Metal-binding</keyword>
<keyword evidence="7 11" id="KW-0067">ATP-binding</keyword>
<feature type="binding site" evidence="11">
    <location>
        <position position="255"/>
    </location>
    <ligand>
        <name>ATP</name>
        <dbReference type="ChEBI" id="CHEBI:30616"/>
    </ligand>
</feature>
<dbReference type="EC" id="6.1.1.17" evidence="11"/>
<evidence type="ECO:0000256" key="2">
    <source>
        <dbReference type="ARBA" id="ARBA00007894"/>
    </source>
</evidence>
<dbReference type="Gene3D" id="1.10.10.350">
    <property type="match status" value="1"/>
</dbReference>
<reference evidence="14" key="1">
    <citation type="submission" date="2020-10" db="EMBL/GenBank/DDBJ databases">
        <authorList>
            <person name="Gilroy R."/>
        </authorList>
    </citation>
    <scope>NUCLEOTIDE SEQUENCE</scope>
    <source>
        <strain evidence="14">14508</strain>
    </source>
</reference>
<dbReference type="CDD" id="cd00808">
    <property type="entry name" value="GluRS_core"/>
    <property type="match status" value="1"/>
</dbReference>
<comment type="catalytic activity">
    <reaction evidence="10 11">
        <text>tRNA(Glu) + L-glutamate + ATP = L-glutamyl-tRNA(Glu) + AMP + diphosphate</text>
        <dbReference type="Rhea" id="RHEA:23540"/>
        <dbReference type="Rhea" id="RHEA-COMP:9663"/>
        <dbReference type="Rhea" id="RHEA-COMP:9680"/>
        <dbReference type="ChEBI" id="CHEBI:29985"/>
        <dbReference type="ChEBI" id="CHEBI:30616"/>
        <dbReference type="ChEBI" id="CHEBI:33019"/>
        <dbReference type="ChEBI" id="CHEBI:78442"/>
        <dbReference type="ChEBI" id="CHEBI:78520"/>
        <dbReference type="ChEBI" id="CHEBI:456215"/>
        <dbReference type="EC" id="6.1.1.17"/>
    </reaction>
</comment>
<dbReference type="AlphaFoldDB" id="A0A9D1G939"/>